<dbReference type="InterPro" id="IPR020904">
    <property type="entry name" value="Sc_DH/Rdtase_CS"/>
</dbReference>
<dbReference type="InterPro" id="IPR002347">
    <property type="entry name" value="SDR_fam"/>
</dbReference>
<dbReference type="PRINTS" id="PR00081">
    <property type="entry name" value="GDHRDH"/>
</dbReference>
<comment type="similarity">
    <text evidence="1">Belongs to the short-chain dehydrogenases/reductases (SDR) family.</text>
</comment>
<evidence type="ECO:0000313" key="5">
    <source>
        <dbReference type="EMBL" id="KAF9591431.1"/>
    </source>
</evidence>
<proteinExistence type="inferred from homology"/>
<dbReference type="PRINTS" id="PR00080">
    <property type="entry name" value="SDRFAMILY"/>
</dbReference>
<evidence type="ECO:0000256" key="3">
    <source>
        <dbReference type="ARBA" id="ARBA00066949"/>
    </source>
</evidence>
<dbReference type="InterPro" id="IPR036291">
    <property type="entry name" value="NAD(P)-bd_dom_sf"/>
</dbReference>
<dbReference type="AlphaFoldDB" id="A0A835LL92"/>
<keyword evidence="6" id="KW-1185">Reference proteome</keyword>
<name>A0A835LL92_9MAGN</name>
<dbReference type="OrthoDB" id="294295at2759"/>
<dbReference type="GO" id="GO:0120529">
    <property type="term" value="F:secoisolariciresinol dehydrogenase activity"/>
    <property type="evidence" value="ECO:0007669"/>
    <property type="project" value="UniProtKB-EC"/>
</dbReference>
<dbReference type="EC" id="1.1.1.331" evidence="3"/>
<dbReference type="CDD" id="cd05326">
    <property type="entry name" value="secoisolariciresinol-DH_like_SDR_c"/>
    <property type="match status" value="2"/>
</dbReference>
<accession>A0A835LL92</accession>
<evidence type="ECO:0000256" key="4">
    <source>
        <dbReference type="ARBA" id="ARBA00071098"/>
    </source>
</evidence>
<dbReference type="InterPro" id="IPR045309">
    <property type="entry name" value="ABA2-like"/>
</dbReference>
<dbReference type="Gene3D" id="3.40.50.720">
    <property type="entry name" value="NAD(P)-binding Rossmann-like Domain"/>
    <property type="match status" value="2"/>
</dbReference>
<protein>
    <recommendedName>
        <fullName evidence="4">Secoisolariciresinol dehydrogenase</fullName>
        <ecNumber evidence="3">1.1.1.331</ecNumber>
    </recommendedName>
</protein>
<comment type="caution">
    <text evidence="5">The sequence shown here is derived from an EMBL/GenBank/DDBJ whole genome shotgun (WGS) entry which is preliminary data.</text>
</comment>
<gene>
    <name evidence="5" type="ORF">IFM89_004129</name>
</gene>
<reference evidence="5 6" key="1">
    <citation type="submission" date="2020-10" db="EMBL/GenBank/DDBJ databases">
        <title>The Coptis chinensis genome and diversification of protoberbering-type alkaloids.</title>
        <authorList>
            <person name="Wang B."/>
            <person name="Shu S."/>
            <person name="Song C."/>
            <person name="Liu Y."/>
        </authorList>
    </citation>
    <scope>NUCLEOTIDE SEQUENCE [LARGE SCALE GENOMIC DNA]</scope>
    <source>
        <strain evidence="5">HL-2020</strain>
        <tissue evidence="5">Leaf</tissue>
    </source>
</reference>
<sequence length="531" mass="56125">MDGGSFPDSVPKRLEGKVALITGGASGIGASTAKLFAKYGAKVVIADIQDELGDSICKENQDIFFIHCNVTQDNEVKNAVDTTVGKYGKLDIMFNNAGTIGTSNLEILTTDNEDFKKVFEVNVYGAFLGAKHAAKVMIPAKKGSIIFTASVASVINGETQHAYAASKHAVVGLAKNLCVELGQHGIRVNCISPYGVASPMMTGAIGLDQSKAEEIVYESANLKGTIVKAEDVAEAAVYLASDESRYISGLNLLVDGGYSTTTPAFKMALVSHLSGQEGKVAIITGGASGIGASTSKLFAKYGGKVIIADVQDDLGHALCNENQDIFYIHFDVTEDNDVKNVVDTAVAMYGKLDIMLNNAGIGGKSLIDVLNTDNDDFKRVLDVNVYGVFLGAKHAAMVMIPEKKGSIICTSSIASVVNGETPHAYTASKHAVVGLTKNLCVELGHYRIRVNCISPYGIVSPMLSGAIGLDLSTTEEIVYKSANLKGIRVKAEDVAEAAVYLGSDESRYISGLNLIVDGGYSTQLLLLLAWH</sequence>
<evidence type="ECO:0000313" key="6">
    <source>
        <dbReference type="Proteomes" id="UP000631114"/>
    </source>
</evidence>
<evidence type="ECO:0000256" key="1">
    <source>
        <dbReference type="ARBA" id="ARBA00006484"/>
    </source>
</evidence>
<organism evidence="5 6">
    <name type="scientific">Coptis chinensis</name>
    <dbReference type="NCBI Taxonomy" id="261450"/>
    <lineage>
        <taxon>Eukaryota</taxon>
        <taxon>Viridiplantae</taxon>
        <taxon>Streptophyta</taxon>
        <taxon>Embryophyta</taxon>
        <taxon>Tracheophyta</taxon>
        <taxon>Spermatophyta</taxon>
        <taxon>Magnoliopsida</taxon>
        <taxon>Ranunculales</taxon>
        <taxon>Ranunculaceae</taxon>
        <taxon>Coptidoideae</taxon>
        <taxon>Coptis</taxon>
    </lineage>
</organism>
<dbReference type="PROSITE" id="PS00061">
    <property type="entry name" value="ADH_SHORT"/>
    <property type="match status" value="1"/>
</dbReference>
<evidence type="ECO:0000256" key="2">
    <source>
        <dbReference type="ARBA" id="ARBA00023002"/>
    </source>
</evidence>
<dbReference type="GO" id="GO:0009807">
    <property type="term" value="P:lignan biosynthetic process"/>
    <property type="evidence" value="ECO:0007669"/>
    <property type="project" value="UniProtKB-ARBA"/>
</dbReference>
<dbReference type="Pfam" id="PF13561">
    <property type="entry name" value="adh_short_C2"/>
    <property type="match status" value="2"/>
</dbReference>
<dbReference type="EMBL" id="JADFTS010000008">
    <property type="protein sequence ID" value="KAF9591431.1"/>
    <property type="molecule type" value="Genomic_DNA"/>
</dbReference>
<keyword evidence="2" id="KW-0560">Oxidoreductase</keyword>
<dbReference type="SUPFAM" id="SSF51735">
    <property type="entry name" value="NAD(P)-binding Rossmann-fold domains"/>
    <property type="match status" value="2"/>
</dbReference>
<dbReference type="PANTHER" id="PTHR43180">
    <property type="entry name" value="3-OXOACYL-(ACYL-CARRIER-PROTEIN) REDUCTASE (AFU_ORTHOLOGUE AFUA_6G11210)"/>
    <property type="match status" value="1"/>
</dbReference>
<dbReference type="FunFam" id="3.40.50.720:FF:000084">
    <property type="entry name" value="Short-chain dehydrogenase reductase"/>
    <property type="match status" value="2"/>
</dbReference>
<dbReference type="Proteomes" id="UP000631114">
    <property type="component" value="Unassembled WGS sequence"/>
</dbReference>
<dbReference type="NCBIfam" id="NF005559">
    <property type="entry name" value="PRK07231.1"/>
    <property type="match status" value="1"/>
</dbReference>
<dbReference type="PANTHER" id="PTHR43180:SF45">
    <property type="entry name" value="SECOISOLARICIRESINOL DEHYDROGENASE-LIKE ISOFORM X1"/>
    <property type="match status" value="1"/>
</dbReference>